<dbReference type="Gene3D" id="2.60.120.560">
    <property type="entry name" value="Exo-inulinase, domain 1"/>
    <property type="match status" value="1"/>
</dbReference>
<feature type="transmembrane region" description="Helical" evidence="1">
    <location>
        <begin position="117"/>
        <end position="133"/>
    </location>
</feature>
<feature type="transmembrane region" description="Helical" evidence="1">
    <location>
        <begin position="15"/>
        <end position="35"/>
    </location>
</feature>
<keyword evidence="1" id="KW-0472">Membrane</keyword>
<keyword evidence="1" id="KW-0812">Transmembrane</keyword>
<name>A0A9X2PVQ9_9BACT</name>
<reference evidence="3" key="1">
    <citation type="submission" date="2022-08" db="EMBL/GenBank/DDBJ databases">
        <title>Genomic Encyclopedia of Type Strains, Phase V (KMG-V): Genome sequencing to study the core and pangenomes of soil and plant-associated prokaryotes.</title>
        <authorList>
            <person name="Whitman W."/>
        </authorList>
    </citation>
    <scope>NUCLEOTIDE SEQUENCE</scope>
    <source>
        <strain evidence="3">0</strain>
    </source>
</reference>
<accession>A0A9X2PVQ9</accession>
<dbReference type="AlphaFoldDB" id="A0A9X2PVQ9"/>
<feature type="domain" description="DUF2231" evidence="2">
    <location>
        <begin position="10"/>
        <end position="151"/>
    </location>
</feature>
<dbReference type="InterPro" id="IPR019251">
    <property type="entry name" value="DUF2231_TM"/>
</dbReference>
<evidence type="ECO:0000313" key="3">
    <source>
        <dbReference type="EMBL" id="MCS3676317.1"/>
    </source>
</evidence>
<dbReference type="EMBL" id="JANUAU010000001">
    <property type="protein sequence ID" value="MCS3676317.1"/>
    <property type="molecule type" value="Genomic_DNA"/>
</dbReference>
<dbReference type="Pfam" id="PF09990">
    <property type="entry name" value="DUF2231"/>
    <property type="match status" value="1"/>
</dbReference>
<evidence type="ECO:0000313" key="4">
    <source>
        <dbReference type="Proteomes" id="UP001155027"/>
    </source>
</evidence>
<dbReference type="Proteomes" id="UP001155027">
    <property type="component" value="Unassembled WGS sequence"/>
</dbReference>
<dbReference type="RefSeq" id="WP_259220069.1">
    <property type="nucleotide sequence ID" value="NZ_JANUAV010000001.1"/>
</dbReference>
<gene>
    <name evidence="3" type="ORF">GGP71_000213</name>
</gene>
<evidence type="ECO:0000256" key="1">
    <source>
        <dbReference type="SAM" id="Phobius"/>
    </source>
</evidence>
<feature type="transmembrane region" description="Helical" evidence="1">
    <location>
        <begin position="47"/>
        <end position="67"/>
    </location>
</feature>
<comment type="caution">
    <text evidence="3">The sequence shown here is derived from an EMBL/GenBank/DDBJ whole genome shotgun (WGS) entry which is preliminary data.</text>
</comment>
<keyword evidence="1" id="KW-1133">Transmembrane helix</keyword>
<protein>
    <submittedName>
        <fullName evidence="3">Membrane protein</fullName>
    </submittedName>
</protein>
<organism evidence="3 4">
    <name type="scientific">Salinibacter ruber</name>
    <dbReference type="NCBI Taxonomy" id="146919"/>
    <lineage>
        <taxon>Bacteria</taxon>
        <taxon>Pseudomonadati</taxon>
        <taxon>Rhodothermota</taxon>
        <taxon>Rhodothermia</taxon>
        <taxon>Rhodothermales</taxon>
        <taxon>Salinibacteraceae</taxon>
        <taxon>Salinibacter</taxon>
    </lineage>
</organism>
<proteinExistence type="predicted"/>
<feature type="transmembrane region" description="Helical" evidence="1">
    <location>
        <begin position="87"/>
        <end position="105"/>
    </location>
</feature>
<sequence>MELIPEWAPNIHPMIVHFPIALLVGALGADLLSLILRRWDWLRPATVALYVAGGASAVLTYFTGTWAADSVSVPAEAQSVLTEHADLAWWTMWFFGVYALVRLGAHAWSRTRDLQTLQGLLLLVALGGSYLLYETGDHGAEMVYRYGVGVQQPEPKQTSVEPGLTVGSGGWQWQPQSDTAWTERMRWLEGGPSAVDARLDTLDDGRVALALTPRSPVTFVVPDTLGAAQVTAELNRDDFNGTVELLHHVRDTRNYDFLAVGGGTARQGRVADGARTVSDEAAIDGGGWQTFRAVGDGTHFRGYLGSELVTHPHGEAAAPGTVGLRIDGSGTVQLRRLTAEAL</sequence>
<evidence type="ECO:0000259" key="2">
    <source>
        <dbReference type="Pfam" id="PF09990"/>
    </source>
</evidence>